<evidence type="ECO:0000313" key="5">
    <source>
        <dbReference type="Proteomes" id="UP001172083"/>
    </source>
</evidence>
<keyword evidence="1" id="KW-1133">Transmembrane helix</keyword>
<proteinExistence type="predicted"/>
<dbReference type="EMBL" id="JAUJEB010000004">
    <property type="protein sequence ID" value="MDN5214328.1"/>
    <property type="molecule type" value="Genomic_DNA"/>
</dbReference>
<feature type="transmembrane region" description="Helical" evidence="1">
    <location>
        <begin position="63"/>
        <end position="81"/>
    </location>
</feature>
<dbReference type="InterPro" id="IPR012373">
    <property type="entry name" value="Ferrdict_sens_TM"/>
</dbReference>
<name>A0ABT8L9H7_9BACT</name>
<dbReference type="PIRSF" id="PIRSF018266">
    <property type="entry name" value="FecR"/>
    <property type="match status" value="1"/>
</dbReference>
<dbReference type="PANTHER" id="PTHR30273">
    <property type="entry name" value="PERIPLASMIC SIGNAL SENSOR AND SIGMA FACTOR ACTIVATOR FECR-RELATED"/>
    <property type="match status" value="1"/>
</dbReference>
<feature type="domain" description="FecR protein" evidence="2">
    <location>
        <begin position="88"/>
        <end position="179"/>
    </location>
</feature>
<dbReference type="Proteomes" id="UP001172083">
    <property type="component" value="Unassembled WGS sequence"/>
</dbReference>
<dbReference type="Pfam" id="PF16344">
    <property type="entry name" value="FecR_C"/>
    <property type="match status" value="1"/>
</dbReference>
<gene>
    <name evidence="4" type="ORF">QQ020_19775</name>
</gene>
<keyword evidence="5" id="KW-1185">Reference proteome</keyword>
<organism evidence="4 5">
    <name type="scientific">Agaribacillus aureus</name>
    <dbReference type="NCBI Taxonomy" id="3051825"/>
    <lineage>
        <taxon>Bacteria</taxon>
        <taxon>Pseudomonadati</taxon>
        <taxon>Bacteroidota</taxon>
        <taxon>Cytophagia</taxon>
        <taxon>Cytophagales</taxon>
        <taxon>Splendidivirgaceae</taxon>
        <taxon>Agaribacillus</taxon>
    </lineage>
</organism>
<dbReference type="Gene3D" id="2.60.120.1440">
    <property type="match status" value="1"/>
</dbReference>
<evidence type="ECO:0000313" key="4">
    <source>
        <dbReference type="EMBL" id="MDN5214328.1"/>
    </source>
</evidence>
<sequence>MESGRKNIRFELLGKGEEKIMQLMSQLSIPEGKSKIQVWETLEQAILARDRKKAKIFPMWSKWQVGVAASLVLLIGVYFVFNQVTNKTIETLKGEQVVFYLPDSSKVTMNADSKITYNTMFWKKNRKIQLEGEAFFEVKRGKDFQVTSRIGIVEVLGTSFNVFARKDRYIVDCMTGKVKVSNKNYDDFKILTPGLSTRIENNQVQLISRRNPDKVYTWAKGEFYFEMTPLGEVIEELERQYDVRIQRDNVVDRQLYTGFFFRHDNLEESLELVFSPMGLKYEIFDEKEIKVSSENI</sequence>
<protein>
    <submittedName>
        <fullName evidence="4">FecR domain-containing protein</fullName>
    </submittedName>
</protein>
<evidence type="ECO:0000259" key="2">
    <source>
        <dbReference type="Pfam" id="PF04773"/>
    </source>
</evidence>
<dbReference type="RefSeq" id="WP_346759662.1">
    <property type="nucleotide sequence ID" value="NZ_JAUJEB010000004.1"/>
</dbReference>
<keyword evidence="1" id="KW-0812">Transmembrane</keyword>
<dbReference type="PANTHER" id="PTHR30273:SF2">
    <property type="entry name" value="PROTEIN FECR"/>
    <property type="match status" value="1"/>
</dbReference>
<dbReference type="Pfam" id="PF04773">
    <property type="entry name" value="FecR"/>
    <property type="match status" value="1"/>
</dbReference>
<reference evidence="4" key="1">
    <citation type="submission" date="2023-06" db="EMBL/GenBank/DDBJ databases">
        <title>Genomic of Agaribacillus aureum.</title>
        <authorList>
            <person name="Wang G."/>
        </authorList>
    </citation>
    <scope>NUCLEOTIDE SEQUENCE</scope>
    <source>
        <strain evidence="4">BMA12</strain>
    </source>
</reference>
<dbReference type="Gene3D" id="3.55.50.30">
    <property type="match status" value="1"/>
</dbReference>
<dbReference type="InterPro" id="IPR006860">
    <property type="entry name" value="FecR"/>
</dbReference>
<keyword evidence="1" id="KW-0472">Membrane</keyword>
<accession>A0ABT8L9H7</accession>
<evidence type="ECO:0000259" key="3">
    <source>
        <dbReference type="Pfam" id="PF16344"/>
    </source>
</evidence>
<dbReference type="InterPro" id="IPR032508">
    <property type="entry name" value="FecR_C"/>
</dbReference>
<evidence type="ECO:0000256" key="1">
    <source>
        <dbReference type="SAM" id="Phobius"/>
    </source>
</evidence>
<feature type="domain" description="Protein FecR C-terminal" evidence="3">
    <location>
        <begin position="222"/>
        <end position="289"/>
    </location>
</feature>
<comment type="caution">
    <text evidence="4">The sequence shown here is derived from an EMBL/GenBank/DDBJ whole genome shotgun (WGS) entry which is preliminary data.</text>
</comment>